<feature type="compositionally biased region" description="Polar residues" evidence="1">
    <location>
        <begin position="150"/>
        <end position="163"/>
    </location>
</feature>
<proteinExistence type="predicted"/>
<feature type="compositionally biased region" description="Polar residues" evidence="1">
    <location>
        <begin position="58"/>
        <end position="70"/>
    </location>
</feature>
<feature type="compositionally biased region" description="Polar residues" evidence="1">
    <location>
        <begin position="30"/>
        <end position="43"/>
    </location>
</feature>
<evidence type="ECO:0000313" key="3">
    <source>
        <dbReference type="Proteomes" id="UP000663846"/>
    </source>
</evidence>
<feature type="region of interest" description="Disordered" evidence="1">
    <location>
        <begin position="150"/>
        <end position="173"/>
    </location>
</feature>
<feature type="region of interest" description="Disordered" evidence="1">
    <location>
        <begin position="1378"/>
        <end position="1402"/>
    </location>
</feature>
<dbReference type="Proteomes" id="UP000663846">
    <property type="component" value="Unassembled WGS sequence"/>
</dbReference>
<accession>A0A8H3C7H5</accession>
<organism evidence="2 3">
    <name type="scientific">Rhizoctonia solani</name>
    <dbReference type="NCBI Taxonomy" id="456999"/>
    <lineage>
        <taxon>Eukaryota</taxon>
        <taxon>Fungi</taxon>
        <taxon>Dikarya</taxon>
        <taxon>Basidiomycota</taxon>
        <taxon>Agaricomycotina</taxon>
        <taxon>Agaricomycetes</taxon>
        <taxon>Cantharellales</taxon>
        <taxon>Ceratobasidiaceae</taxon>
        <taxon>Rhizoctonia</taxon>
    </lineage>
</organism>
<feature type="region of interest" description="Disordered" evidence="1">
    <location>
        <begin position="192"/>
        <end position="258"/>
    </location>
</feature>
<protein>
    <recommendedName>
        <fullName evidence="4">PH domain-containing protein</fullName>
    </recommendedName>
</protein>
<feature type="region of interest" description="Disordered" evidence="1">
    <location>
        <begin position="25"/>
        <end position="81"/>
    </location>
</feature>
<feature type="region of interest" description="Disordered" evidence="1">
    <location>
        <begin position="102"/>
        <end position="138"/>
    </location>
</feature>
<feature type="region of interest" description="Disordered" evidence="1">
    <location>
        <begin position="321"/>
        <end position="342"/>
    </location>
</feature>
<name>A0A8H3C7H5_9AGAM</name>
<feature type="compositionally biased region" description="Polar residues" evidence="1">
    <location>
        <begin position="203"/>
        <end position="218"/>
    </location>
</feature>
<evidence type="ECO:0000256" key="1">
    <source>
        <dbReference type="SAM" id="MobiDB-lite"/>
    </source>
</evidence>
<gene>
    <name evidence="2" type="ORF">RDB_LOCUS179454</name>
</gene>
<evidence type="ECO:0008006" key="4">
    <source>
        <dbReference type="Google" id="ProtNLM"/>
    </source>
</evidence>
<evidence type="ECO:0000313" key="2">
    <source>
        <dbReference type="EMBL" id="CAE6473184.1"/>
    </source>
</evidence>
<dbReference type="EMBL" id="CAJMWS010001101">
    <property type="protein sequence ID" value="CAE6473184.1"/>
    <property type="molecule type" value="Genomic_DNA"/>
</dbReference>
<reference evidence="2" key="1">
    <citation type="submission" date="2021-01" db="EMBL/GenBank/DDBJ databases">
        <authorList>
            <person name="Kaushik A."/>
        </authorList>
    </citation>
    <scope>NUCLEOTIDE SEQUENCE</scope>
    <source>
        <strain evidence="2">AG1-1C</strain>
    </source>
</reference>
<feature type="region of interest" description="Disordered" evidence="1">
    <location>
        <begin position="582"/>
        <end position="617"/>
    </location>
</feature>
<sequence>MLPSANSPVPTLSTQPSIYSLQPVYHPNVRSPSLHSQTLSDFGSASKAPSLLGPLTREPSSVASNSTSGYLPTPTDDVIHVPPPLARVETTLTSYYRNQAFPEQFEPGRAGKNRITPGLGDSQTRQRPFAVKTKSPTRVRADMKAISTPVRNAPSSVEGTNMTHDPVPLMPPRMERQRAARDLISRYEDLDSAAQTPPAAFHVSQNSTAQRPHSTSQLSRRDLSLPPVPPTSTSPTRNQGRANADRQHASHSHCLPESPSYFSGFVQKGGKLRNSFTNLVQLLGDKAKSGSKKRNSVSPSVSPGRVLNALPKGFKLRLSKRASAELSPSSSPGKGGGKGSKLLPNINELLKTEPIVSALLLYQSPVRQTHPSVPDQTTPLWMPYTVSLYPSTIILQVPNPGLSSSSKFQIPLSELYDAHSIAAKDLLPGSVPPRASMSLPPGFGDDIYVFETQCYGGRIERFAAPTMASRTTWVRHLLDILADHNSNSKSEVGTSNEVQGDTVASVSSLADVRCPPSVSSIAPLQLSSRSASLNIPLAGDSNASIEPVVLTFDSNPFTEERSAPTLMRSLTPTKLFGRAFDSGPDSACDTSQAGSMLPNPWDPPATPTRRPTSLMTRRTSSLLMSPLSDQSRITASPSICRLDERSLVRNRLAVFERHASPTPSGRGSVRSRGGKEGPVNWEALSEVRIGRSTSVLSRTTSSLRGSCIRVSSDAQEMVGISPCPMRAHSSNVTLSRPKWPFLEPVEHINRAIPSDPNVKLNESAFKHAVPLAELVTARSSNGFGAASGQDRLENGGPPLSLPADRSMESKVKLVQVLGNLPPSKQTGVAPLRLSPSTIETTQDPFLKPILDRLTTLVSSLRESDALHSTKASGLGQLIVSTQDRIIHTIEDGAKRTTTEYLTLLGHIESLGRIAESLIARPALGSEEREDLVTIRETIERIDRGFFTRLEDISDARDKEAREEIKTLISGQADGLRQTIQDLAPKLDYGCAQKEVLAKLDALTLAVTSTCNSPTRDVDLLTEFVQQVKDHISSLPALSMDLPVMDTSTILDKLDSLSNSMPNSAASVDLSQIQETLEDIKVHVQSRESSDTAPSLASAQVDMSDLLMKLDGITAMCQSIMAARAEAPNPEVRSDNPTEVAQQTLLSALKEDAEHRTTQAQQTAELVRYSNELNLWLEKFVTNASAQMDSVGSGLGVLRRDLGLDSPPKEGQEGTDAPPQGVIQELRTMFEEQVKSAGDTAASLNALLAAFNEEQGRNAQAREGLGTILEISNYGYPWLTQEFLATDAVLKMIEVQRQEQERLLKQLASDLSSDIRGERIRFVEAMSQATSMNIQLHVEEFKKQLTHEVLVLTDEVGRLREERKTIQHQIAQLFMVKSEHEAELPKSDPPPLRPLPSTRPDGR</sequence>
<comment type="caution">
    <text evidence="2">The sequence shown here is derived from an EMBL/GenBank/DDBJ whole genome shotgun (WGS) entry which is preliminary data.</text>
</comment>